<dbReference type="Proteomes" id="UP001292094">
    <property type="component" value="Unassembled WGS sequence"/>
</dbReference>
<feature type="compositionally biased region" description="Basic and acidic residues" evidence="1">
    <location>
        <begin position="19"/>
        <end position="29"/>
    </location>
</feature>
<dbReference type="AlphaFoldDB" id="A0AAE1NPM7"/>
<evidence type="ECO:0000313" key="3">
    <source>
        <dbReference type="Proteomes" id="UP001292094"/>
    </source>
</evidence>
<gene>
    <name evidence="2" type="ORF">Pmani_034272</name>
</gene>
<evidence type="ECO:0000256" key="1">
    <source>
        <dbReference type="SAM" id="MobiDB-lite"/>
    </source>
</evidence>
<feature type="region of interest" description="Disordered" evidence="1">
    <location>
        <begin position="1"/>
        <end position="69"/>
    </location>
</feature>
<feature type="compositionally biased region" description="Basic and acidic residues" evidence="1">
    <location>
        <begin position="1"/>
        <end position="10"/>
    </location>
</feature>
<sequence>MINEWQERTTRTGRAMRASRPDHPTDHHKSPISTEPGGGVLLTTGQQRLGTPRAPVRLRAPPPAPTPLSQASLTALIDGLCSRVLRPTARR</sequence>
<protein>
    <submittedName>
        <fullName evidence="2">Uncharacterized protein</fullName>
    </submittedName>
</protein>
<keyword evidence="3" id="KW-1185">Reference proteome</keyword>
<reference evidence="2" key="1">
    <citation type="submission" date="2023-11" db="EMBL/GenBank/DDBJ databases">
        <title>Genome assemblies of two species of porcelain crab, Petrolisthes cinctipes and Petrolisthes manimaculis (Anomura: Porcellanidae).</title>
        <authorList>
            <person name="Angst P."/>
        </authorList>
    </citation>
    <scope>NUCLEOTIDE SEQUENCE</scope>
    <source>
        <strain evidence="2">PB745_02</strain>
        <tissue evidence="2">Gill</tissue>
    </source>
</reference>
<accession>A0AAE1NPM7</accession>
<evidence type="ECO:0000313" key="2">
    <source>
        <dbReference type="EMBL" id="KAK4292994.1"/>
    </source>
</evidence>
<organism evidence="2 3">
    <name type="scientific">Petrolisthes manimaculis</name>
    <dbReference type="NCBI Taxonomy" id="1843537"/>
    <lineage>
        <taxon>Eukaryota</taxon>
        <taxon>Metazoa</taxon>
        <taxon>Ecdysozoa</taxon>
        <taxon>Arthropoda</taxon>
        <taxon>Crustacea</taxon>
        <taxon>Multicrustacea</taxon>
        <taxon>Malacostraca</taxon>
        <taxon>Eumalacostraca</taxon>
        <taxon>Eucarida</taxon>
        <taxon>Decapoda</taxon>
        <taxon>Pleocyemata</taxon>
        <taxon>Anomura</taxon>
        <taxon>Galatheoidea</taxon>
        <taxon>Porcellanidae</taxon>
        <taxon>Petrolisthes</taxon>
    </lineage>
</organism>
<proteinExistence type="predicted"/>
<name>A0AAE1NPM7_9EUCA</name>
<comment type="caution">
    <text evidence="2">The sequence shown here is derived from an EMBL/GenBank/DDBJ whole genome shotgun (WGS) entry which is preliminary data.</text>
</comment>
<dbReference type="EMBL" id="JAWZYT010004664">
    <property type="protein sequence ID" value="KAK4292994.1"/>
    <property type="molecule type" value="Genomic_DNA"/>
</dbReference>